<organism evidence="1 2">
    <name type="scientific">Gossypium barbadense</name>
    <name type="common">Sea Island cotton</name>
    <name type="synonym">Hibiscus barbadensis</name>
    <dbReference type="NCBI Taxonomy" id="3634"/>
    <lineage>
        <taxon>Eukaryota</taxon>
        <taxon>Viridiplantae</taxon>
        <taxon>Streptophyta</taxon>
        <taxon>Embryophyta</taxon>
        <taxon>Tracheophyta</taxon>
        <taxon>Spermatophyta</taxon>
        <taxon>Magnoliopsida</taxon>
        <taxon>eudicotyledons</taxon>
        <taxon>Gunneridae</taxon>
        <taxon>Pentapetalae</taxon>
        <taxon>rosids</taxon>
        <taxon>malvids</taxon>
        <taxon>Malvales</taxon>
        <taxon>Malvaceae</taxon>
        <taxon>Malvoideae</taxon>
        <taxon>Gossypium</taxon>
    </lineage>
</organism>
<accession>A0A5J5WRC5</accession>
<reference evidence="2" key="1">
    <citation type="journal article" date="2020" name="Nat. Genet.">
        <title>Genomic diversifications of five Gossypium allopolyploid species and their impact on cotton improvement.</title>
        <authorList>
            <person name="Chen Z.J."/>
            <person name="Sreedasyam A."/>
            <person name="Ando A."/>
            <person name="Song Q."/>
            <person name="De Santiago L.M."/>
            <person name="Hulse-Kemp A.M."/>
            <person name="Ding M."/>
            <person name="Ye W."/>
            <person name="Kirkbride R.C."/>
            <person name="Jenkins J."/>
            <person name="Plott C."/>
            <person name="Lovell J."/>
            <person name="Lin Y.M."/>
            <person name="Vaughn R."/>
            <person name="Liu B."/>
            <person name="Simpson S."/>
            <person name="Scheffler B.E."/>
            <person name="Wen L."/>
            <person name="Saski C.A."/>
            <person name="Grover C.E."/>
            <person name="Hu G."/>
            <person name="Conover J.L."/>
            <person name="Carlson J.W."/>
            <person name="Shu S."/>
            <person name="Boston L.B."/>
            <person name="Williams M."/>
            <person name="Peterson D.G."/>
            <person name="McGee K."/>
            <person name="Jones D.C."/>
            <person name="Wendel J.F."/>
            <person name="Stelly D.M."/>
            <person name="Grimwood J."/>
            <person name="Schmutz J."/>
        </authorList>
    </citation>
    <scope>NUCLEOTIDE SEQUENCE [LARGE SCALE GENOMIC DNA]</scope>
    <source>
        <strain evidence="2">cv. 3-79</strain>
    </source>
</reference>
<gene>
    <name evidence="1" type="ORF">ES319_A02G151700v1</name>
</gene>
<dbReference type="Proteomes" id="UP000327439">
    <property type="component" value="Chromosome A02"/>
</dbReference>
<dbReference type="EMBL" id="CM018203">
    <property type="protein sequence ID" value="KAB2094352.1"/>
    <property type="molecule type" value="Genomic_DNA"/>
</dbReference>
<protein>
    <submittedName>
        <fullName evidence="1">Uncharacterized protein</fullName>
    </submittedName>
</protein>
<keyword evidence="2" id="KW-1185">Reference proteome</keyword>
<dbReference type="AlphaFoldDB" id="A0A5J5WRC5"/>
<evidence type="ECO:0000313" key="1">
    <source>
        <dbReference type="EMBL" id="KAB2094352.1"/>
    </source>
</evidence>
<sequence>MCMENEKMMRNEAPSLFGDGFKFMEAWVCDVKHPKVRETYNILPAS</sequence>
<proteinExistence type="predicted"/>
<evidence type="ECO:0000313" key="2">
    <source>
        <dbReference type="Proteomes" id="UP000327439"/>
    </source>
</evidence>
<name>A0A5J5WRC5_GOSBA</name>